<dbReference type="RefSeq" id="WP_084379974.1">
    <property type="nucleotide sequence ID" value="NZ_LS483433.1"/>
</dbReference>
<comment type="similarity">
    <text evidence="1">Belongs to the MlaA family.</text>
</comment>
<organism evidence="5 6">
    <name type="scientific">Pseudomonas mucidolens</name>
    <dbReference type="NCBI Taxonomy" id="46679"/>
    <lineage>
        <taxon>Bacteria</taxon>
        <taxon>Pseudomonadati</taxon>
        <taxon>Pseudomonadota</taxon>
        <taxon>Gammaproteobacteria</taxon>
        <taxon>Pseudomonadales</taxon>
        <taxon>Pseudomonadaceae</taxon>
        <taxon>Pseudomonas</taxon>
    </lineage>
</organism>
<sequence length="262" mass="27939">MRAQTYPRHLARQAVLLLTVSYLTGCASPAPATSTTGCAQVDYPVYDPAESLNRGVFAFNRAVDDYALAPVARGYQHLPEFFQQGVHNFSSNFSEPEVFINDLLQGNPLRSINTLGRFALNTTVGLVGVLDVSGAIGIPRHTADFGQTFGVWGIGNGPILELPLLGTSNSRDAAGKVLGFLVAPLGDSDTVQTLGTVNRVGGTVDTRASLLPLTDSLQQLPDYYSALRNVVAEHRAAYVREGQEGATTPPTNRCAEGQGDDF</sequence>
<dbReference type="Pfam" id="PF04333">
    <property type="entry name" value="MlaA"/>
    <property type="match status" value="1"/>
</dbReference>
<accession>A0A1H2NF92</accession>
<feature type="signal peptide" evidence="4">
    <location>
        <begin position="1"/>
        <end position="32"/>
    </location>
</feature>
<dbReference type="GO" id="GO:0016020">
    <property type="term" value="C:membrane"/>
    <property type="evidence" value="ECO:0007669"/>
    <property type="project" value="InterPro"/>
</dbReference>
<evidence type="ECO:0000256" key="1">
    <source>
        <dbReference type="ARBA" id="ARBA00010634"/>
    </source>
</evidence>
<name>A0A1H2NF92_9PSED</name>
<dbReference type="InterPro" id="IPR007428">
    <property type="entry name" value="MlaA"/>
</dbReference>
<protein>
    <submittedName>
        <fullName evidence="5">Phospholipid-binding lipoprotein MlaA</fullName>
    </submittedName>
</protein>
<evidence type="ECO:0000256" key="3">
    <source>
        <dbReference type="SAM" id="MobiDB-lite"/>
    </source>
</evidence>
<gene>
    <name evidence="5" type="ORF">SAMN05216202_3597</name>
</gene>
<dbReference type="STRING" id="46679.SAMN05216202_3597"/>
<feature type="chain" id="PRO_5030027660" evidence="4">
    <location>
        <begin position="33"/>
        <end position="262"/>
    </location>
</feature>
<evidence type="ECO:0000313" key="5">
    <source>
        <dbReference type="EMBL" id="SDV04060.1"/>
    </source>
</evidence>
<keyword evidence="5" id="KW-0449">Lipoprotein</keyword>
<proteinExistence type="inferred from homology"/>
<evidence type="ECO:0000256" key="2">
    <source>
        <dbReference type="ARBA" id="ARBA00022729"/>
    </source>
</evidence>
<dbReference type="EMBL" id="LT629802">
    <property type="protein sequence ID" value="SDV04060.1"/>
    <property type="molecule type" value="Genomic_DNA"/>
</dbReference>
<dbReference type="AlphaFoldDB" id="A0A1H2NF92"/>
<dbReference type="Proteomes" id="UP000198600">
    <property type="component" value="Chromosome I"/>
</dbReference>
<dbReference type="OrthoDB" id="9785326at2"/>
<evidence type="ECO:0000313" key="6">
    <source>
        <dbReference type="Proteomes" id="UP000198600"/>
    </source>
</evidence>
<dbReference type="PANTHER" id="PTHR30035:SF3">
    <property type="entry name" value="INTERMEMBRANE PHOSPHOLIPID TRANSPORT SYSTEM LIPOPROTEIN MLAA"/>
    <property type="match status" value="1"/>
</dbReference>
<evidence type="ECO:0000256" key="4">
    <source>
        <dbReference type="SAM" id="SignalP"/>
    </source>
</evidence>
<feature type="region of interest" description="Disordered" evidence="3">
    <location>
        <begin position="241"/>
        <end position="262"/>
    </location>
</feature>
<dbReference type="PRINTS" id="PR01805">
    <property type="entry name" value="VACJLIPOPROT"/>
</dbReference>
<keyword evidence="2 4" id="KW-0732">Signal</keyword>
<dbReference type="GO" id="GO:0120010">
    <property type="term" value="P:intermembrane phospholipid transfer"/>
    <property type="evidence" value="ECO:0007669"/>
    <property type="project" value="TreeGrafter"/>
</dbReference>
<reference evidence="6" key="1">
    <citation type="submission" date="2016-10" db="EMBL/GenBank/DDBJ databases">
        <authorList>
            <person name="Varghese N."/>
            <person name="Submissions S."/>
        </authorList>
    </citation>
    <scope>NUCLEOTIDE SEQUENCE [LARGE SCALE GENOMIC DNA]</scope>
    <source>
        <strain evidence="6">LMG 2223</strain>
    </source>
</reference>
<dbReference type="PANTHER" id="PTHR30035">
    <property type="entry name" value="LIPOPROTEIN VACJ-RELATED"/>
    <property type="match status" value="1"/>
</dbReference>
<keyword evidence="6" id="KW-1185">Reference proteome</keyword>